<accession>A0ABN7SSC0</accession>
<dbReference type="InterPro" id="IPR049883">
    <property type="entry name" value="NOTCH1_EGF-like"/>
</dbReference>
<dbReference type="PROSITE" id="PS01186">
    <property type="entry name" value="EGF_2"/>
    <property type="match status" value="1"/>
</dbReference>
<dbReference type="PROSITE" id="PS00010">
    <property type="entry name" value="ASX_HYDROXYL"/>
    <property type="match status" value="1"/>
</dbReference>
<gene>
    <name evidence="8" type="ORF">OKIOD_LOCUS11618</name>
</gene>
<evidence type="ECO:0000256" key="3">
    <source>
        <dbReference type="ARBA" id="ARBA00022737"/>
    </source>
</evidence>
<dbReference type="Gene3D" id="2.10.25.10">
    <property type="entry name" value="Laminin"/>
    <property type="match status" value="1"/>
</dbReference>
<keyword evidence="9" id="KW-1185">Reference proteome</keyword>
<sequence>MIQIDFALFSLASATHFRAYSLQYRHVRDNILSVERSIGWRRAPGDAYGSTWDWDSDGYNGCEQSDIDDNIESSYARINEVISGIGTFPSHYTVTNIENHPSVHFTSHWCFGTKTFEIDTTGVTSFTHTGSGCCTIPFSTDTGSVAQGNFGFKATVNDVANSAPRFAARPIWVIMKGCVDQKYHIGVTDEDDVRCRWGDSSEAYNFQYDPANMQSFSLDEENCVVTYHPEFDEQGPSNKPIALQVEDFDSDGNLLHSVPLIFIVVTFEPDMDSIRGDMIPEGDKLYAGIFPDHDEEHDHSRRRRQTVTQPDYCTNSPSISVRDDLTDEQQKYFTWINLSQGPDCYPWLCAGRKRRNTDDDENPNLITITWTASYKLGNQTFYDFPRYQFSMPDGMECSAFDDKGEATCTWTPTAAQAIQRDHAHCAEVYDPYGRVSDRQCMTIILEVEACPVGYQHALSSAETAVVCADINECLSDDACGANSSCENNEGGYECICDDGYTKDDDNECIWPPMAYSDAVRTLKEWIEMTSNVLEDHNRVGKFTLRTGKLARNAFNSIQKNCKSPYNEEKYESNDFAIWDRDHDRSDDHCTQATQIKEGFQAFIDNYSCTDGKKAKQVKRVSKFIEKITNPYC</sequence>
<proteinExistence type="predicted"/>
<comment type="caution">
    <text evidence="5">Lacks conserved residue(s) required for the propagation of feature annotation.</text>
</comment>
<keyword evidence="2" id="KW-0732">Signal</keyword>
<evidence type="ECO:0000256" key="4">
    <source>
        <dbReference type="ARBA" id="ARBA00023157"/>
    </source>
</evidence>
<dbReference type="CDD" id="cd00054">
    <property type="entry name" value="EGF_CA"/>
    <property type="match status" value="1"/>
</dbReference>
<evidence type="ECO:0000256" key="1">
    <source>
        <dbReference type="ARBA" id="ARBA00022536"/>
    </source>
</evidence>
<keyword evidence="4" id="KW-1015">Disulfide bond</keyword>
<dbReference type="EMBL" id="OU015566">
    <property type="protein sequence ID" value="CAG5106461.1"/>
    <property type="molecule type" value="Genomic_DNA"/>
</dbReference>
<dbReference type="InterPro" id="IPR000742">
    <property type="entry name" value="EGF"/>
</dbReference>
<dbReference type="Pfam" id="PF07645">
    <property type="entry name" value="EGF_CA"/>
    <property type="match status" value="1"/>
</dbReference>
<dbReference type="SUPFAM" id="SSF57196">
    <property type="entry name" value="EGF/Laminin"/>
    <property type="match status" value="1"/>
</dbReference>
<feature type="domain" description="EGF-like" evidence="7">
    <location>
        <begin position="469"/>
        <end position="509"/>
    </location>
</feature>
<dbReference type="InterPro" id="IPR009030">
    <property type="entry name" value="Growth_fac_rcpt_cys_sf"/>
</dbReference>
<keyword evidence="3" id="KW-0677">Repeat</keyword>
<dbReference type="InterPro" id="IPR001881">
    <property type="entry name" value="EGF-like_Ca-bd_dom"/>
</dbReference>
<protein>
    <submittedName>
        <fullName evidence="8">Oidioi.mRNA.OKI2018_I69.chr1.g2853.t1.cds</fullName>
    </submittedName>
</protein>
<evidence type="ECO:0000256" key="2">
    <source>
        <dbReference type="ARBA" id="ARBA00022729"/>
    </source>
</evidence>
<evidence type="ECO:0000256" key="6">
    <source>
        <dbReference type="SAM" id="MobiDB-lite"/>
    </source>
</evidence>
<reference evidence="8 9" key="1">
    <citation type="submission" date="2021-04" db="EMBL/GenBank/DDBJ databases">
        <authorList>
            <person name="Bliznina A."/>
        </authorList>
    </citation>
    <scope>NUCLEOTIDE SEQUENCE [LARGE SCALE GENOMIC DNA]</scope>
</reference>
<feature type="region of interest" description="Disordered" evidence="6">
    <location>
        <begin position="290"/>
        <end position="310"/>
    </location>
</feature>
<dbReference type="PROSITE" id="PS50026">
    <property type="entry name" value="EGF_3"/>
    <property type="match status" value="1"/>
</dbReference>
<keyword evidence="1 5" id="KW-0245">EGF-like domain</keyword>
<dbReference type="Proteomes" id="UP001158576">
    <property type="component" value="Chromosome 1"/>
</dbReference>
<dbReference type="InterPro" id="IPR000152">
    <property type="entry name" value="EGF-type_Asp/Asn_hydroxyl_site"/>
</dbReference>
<dbReference type="InterPro" id="IPR018097">
    <property type="entry name" value="EGF_Ca-bd_CS"/>
</dbReference>
<organism evidence="8 9">
    <name type="scientific">Oikopleura dioica</name>
    <name type="common">Tunicate</name>
    <dbReference type="NCBI Taxonomy" id="34765"/>
    <lineage>
        <taxon>Eukaryota</taxon>
        <taxon>Metazoa</taxon>
        <taxon>Chordata</taxon>
        <taxon>Tunicata</taxon>
        <taxon>Appendicularia</taxon>
        <taxon>Copelata</taxon>
        <taxon>Oikopleuridae</taxon>
        <taxon>Oikopleura</taxon>
    </lineage>
</organism>
<evidence type="ECO:0000259" key="7">
    <source>
        <dbReference type="PROSITE" id="PS50026"/>
    </source>
</evidence>
<dbReference type="PROSITE" id="PS01187">
    <property type="entry name" value="EGF_CA"/>
    <property type="match status" value="1"/>
</dbReference>
<name>A0ABN7SSC0_OIKDI</name>
<dbReference type="SMART" id="SM00179">
    <property type="entry name" value="EGF_CA"/>
    <property type="match status" value="1"/>
</dbReference>
<dbReference type="PANTHER" id="PTHR24039">
    <property type="entry name" value="FIBRILLIN-RELATED"/>
    <property type="match status" value="1"/>
</dbReference>
<dbReference type="SUPFAM" id="SSF57184">
    <property type="entry name" value="Growth factor receptor domain"/>
    <property type="match status" value="1"/>
</dbReference>
<evidence type="ECO:0000256" key="5">
    <source>
        <dbReference type="PROSITE-ProRule" id="PRU00076"/>
    </source>
</evidence>
<evidence type="ECO:0000313" key="9">
    <source>
        <dbReference type="Proteomes" id="UP001158576"/>
    </source>
</evidence>
<evidence type="ECO:0000313" key="8">
    <source>
        <dbReference type="EMBL" id="CAG5106461.1"/>
    </source>
</evidence>